<protein>
    <recommendedName>
        <fullName evidence="1">HNH nuclease domain-containing protein</fullName>
    </recommendedName>
</protein>
<evidence type="ECO:0000259" key="1">
    <source>
        <dbReference type="Pfam" id="PF13395"/>
    </source>
</evidence>
<sequence length="147" mass="17223">MSKVRQNYWKLVLEETETRCIYSNLVLTTDNISLDHYLPWSFVAHDLLWNLIPIIPSVNSSKSNNIPSVDKYFHKFIELQHLGLTVSKNKMTDQEWNKYIESYIADLKITDRNNLLDYKILTIAYSNTVLPLVSLAINQGFSGNWYY</sequence>
<comment type="caution">
    <text evidence="2">The sequence shown here is derived from an EMBL/GenBank/DDBJ whole genome shotgun (WGS) entry which is preliminary data.</text>
</comment>
<evidence type="ECO:0000313" key="3">
    <source>
        <dbReference type="Proteomes" id="UP000667802"/>
    </source>
</evidence>
<dbReference type="InterPro" id="IPR003615">
    <property type="entry name" value="HNH_nuc"/>
</dbReference>
<organism evidence="2 3">
    <name type="scientific">Aetokthonos hydrillicola Thurmond2011</name>
    <dbReference type="NCBI Taxonomy" id="2712845"/>
    <lineage>
        <taxon>Bacteria</taxon>
        <taxon>Bacillati</taxon>
        <taxon>Cyanobacteriota</taxon>
        <taxon>Cyanophyceae</taxon>
        <taxon>Nostocales</taxon>
        <taxon>Hapalosiphonaceae</taxon>
        <taxon>Aetokthonos</taxon>
    </lineage>
</organism>
<dbReference type="Pfam" id="PF13395">
    <property type="entry name" value="HNH_4"/>
    <property type="match status" value="1"/>
</dbReference>
<name>A0AAP5IA45_9CYAN</name>
<dbReference type="Proteomes" id="UP000667802">
    <property type="component" value="Unassembled WGS sequence"/>
</dbReference>
<reference evidence="3" key="1">
    <citation type="journal article" date="2021" name="Science">
        <title>Hunting the eagle killer: A cyanobacterial neurotoxin causes vacuolar myelinopathy.</title>
        <authorList>
            <person name="Breinlinger S."/>
            <person name="Phillips T.J."/>
            <person name="Haram B.N."/>
            <person name="Mares J."/>
            <person name="Martinez Yerena J.A."/>
            <person name="Hrouzek P."/>
            <person name="Sobotka R."/>
            <person name="Henderson W.M."/>
            <person name="Schmieder P."/>
            <person name="Williams S.M."/>
            <person name="Lauderdale J.D."/>
            <person name="Wilde H.D."/>
            <person name="Gerrin W."/>
            <person name="Kust A."/>
            <person name="Washington J.W."/>
            <person name="Wagner C."/>
            <person name="Geier B."/>
            <person name="Liebeke M."/>
            <person name="Enke H."/>
            <person name="Niedermeyer T.H.J."/>
            <person name="Wilde S.B."/>
        </authorList>
    </citation>
    <scope>NUCLEOTIDE SEQUENCE [LARGE SCALE GENOMIC DNA]</scope>
    <source>
        <strain evidence="3">Thurmond2011</strain>
    </source>
</reference>
<proteinExistence type="predicted"/>
<dbReference type="EMBL" id="JAALHA020000004">
    <property type="protein sequence ID" value="MDR9895275.1"/>
    <property type="molecule type" value="Genomic_DNA"/>
</dbReference>
<evidence type="ECO:0000313" key="2">
    <source>
        <dbReference type="EMBL" id="MDR9895275.1"/>
    </source>
</evidence>
<accession>A0AAP5IA45</accession>
<keyword evidence="3" id="KW-1185">Reference proteome</keyword>
<gene>
    <name evidence="2" type="ORF">G7B40_011960</name>
</gene>
<dbReference type="Gene3D" id="1.10.30.50">
    <property type="match status" value="1"/>
</dbReference>
<feature type="domain" description="HNH nuclease" evidence="1">
    <location>
        <begin position="20"/>
        <end position="67"/>
    </location>
</feature>
<dbReference type="CDD" id="cd00085">
    <property type="entry name" value="HNHc"/>
    <property type="match status" value="1"/>
</dbReference>
<dbReference type="AlphaFoldDB" id="A0AAP5IA45"/>
<dbReference type="RefSeq" id="WP_243902326.1">
    <property type="nucleotide sequence ID" value="NZ_JAALHA020000004.1"/>
</dbReference>